<feature type="domain" description="Tudor" evidence="6">
    <location>
        <begin position="12"/>
        <end position="76"/>
    </location>
</feature>
<dbReference type="GeneID" id="115365324"/>
<dbReference type="Pfam" id="PF25806">
    <property type="entry name" value="RHH_ERCC6L2"/>
    <property type="match status" value="1"/>
</dbReference>
<evidence type="ECO:0000256" key="1">
    <source>
        <dbReference type="ARBA" id="ARBA00004123"/>
    </source>
</evidence>
<feature type="region of interest" description="Disordered" evidence="5">
    <location>
        <begin position="1148"/>
        <end position="1170"/>
    </location>
</feature>
<dbReference type="SMART" id="SM00490">
    <property type="entry name" value="HELICc"/>
    <property type="match status" value="1"/>
</dbReference>
<feature type="compositionally biased region" description="Basic and acidic residues" evidence="5">
    <location>
        <begin position="889"/>
        <end position="913"/>
    </location>
</feature>
<feature type="compositionally biased region" description="Polar residues" evidence="5">
    <location>
        <begin position="1250"/>
        <end position="1264"/>
    </location>
</feature>
<evidence type="ECO:0000256" key="4">
    <source>
        <dbReference type="ARBA" id="ARBA00023242"/>
    </source>
</evidence>
<feature type="compositionally biased region" description="Polar residues" evidence="5">
    <location>
        <begin position="1518"/>
        <end position="1537"/>
    </location>
</feature>
<keyword evidence="3" id="KW-0547">Nucleotide-binding</keyword>
<dbReference type="Ensembl" id="ENSMMDT00005011884.1">
    <property type="protein sequence ID" value="ENSMMDP00005011536.1"/>
    <property type="gene ID" value="ENSMMDG00005006182.1"/>
</dbReference>
<dbReference type="OrthoDB" id="448448at2759"/>
<dbReference type="InterPro" id="IPR002999">
    <property type="entry name" value="Tudor"/>
</dbReference>
<dbReference type="Pfam" id="PF00271">
    <property type="entry name" value="Helicase_C"/>
    <property type="match status" value="1"/>
</dbReference>
<keyword evidence="3" id="KW-0067">ATP-binding</keyword>
<sequence>MASTSTAEIKATWRKGDTCLAPRPRDGILREATIKKLISASNSDDSTAMVVFTDQQINKEDEEEEEEAIPVSKLLRSFNTQEKPLFPSSLTHPGTCVPLELSMTGVGGEKVPYTINRYLRDYQREGIRFIYSNYMHSRGSVLGDDMGLGKTVQVIGFLAAVLHKTGTWEDIENNRPQFVMSQMPSKQTKPNRVFLIVAPLSVLYNWKDELDTWGHFQCVVVHGLRKEEELARIRKGRVEIALTTYETLRLCLDQFNSVDWSAVIVDEAHKIKNPNSQITQAMKDLKCQVRIGLTGTILQNNLEELWCVMDWAIPGCLGSLGHFKSRFSDPIEKGQRYSATKRALATGRKTVRALVRKISCWFLRRTKTLIKDQLPKKNDRVVYCSLTDFQQTVYQTVLDSEDVKLLLRSSEKCDCESGRSRRSCCYQTNSEGVEMKTLYFSYLAILRKVSNHVALLQSTAGTSKNQEKYVKVICEKVFQKFPDFVQRCKEEAFEAMSDPMYSGKMKVLQKLLNYYMQRKDKVLLFSLSTKLLDVLENYCMAEGLDYSRLDGATKSKERVKIVKDFNSCPHTNLCLVSTMAGGLGLNFVGANVVVLFDPTWNPANDLQAIDRAYRIGQYRDVTVLRLISLGTVEEVIYLRQVYKQQLQCSVVGKESARRYFEAVQGSDGHKGELFGIKNLFRLQTKGTCLTRKILEREGQVEAGLMTTSTHIGEEKEEERKRVSEGGETSTTKAPKLNDDTAKENRDASEISRGVLDFSSGSEDDEEGQGARRRASDPSAVNGTGDGNTSTASGRMSLLQHGFSRLLQQVEMKPGSVDGDSSQSEGDSMEGSISEEDREDLGNTGKREGMPSGINKSSGTPGIGTAHDSNSRTNNLDIPSSSEQEGAQGKQDRGYLEKSDDTWRERPGQKEWIKRKTIVNEESDENSESDIVKPNKAKTTLPRVHQFESYSDESEDLDIEAMTRPMMDGLNSRGRGGNRGRERSSSNRKRKNTATTRNQARTKYSENIEAFTSSEEEYTPVKRESRGCHFTSPRTEGFRHNVPGQLKEGRPGIAVTTDRACTERKPERPSAVSFTALETHQATPITKGVDATIDSVLGGVKEVAYTHSNQRVVGGSKAEERMTRAAVRDVFQRKMYSQIPANLLVGTQEDLSQSPPNSPPHPAAVRLQRPSVDHPVTFTSKTVHHTRNTSFIIGETPRAVCRQQLEEMATKFSSSSVSQFAEEVLRSSSAQRLTWLRQYYTSLNHPDLTSIITNNFPQPDSAQPESTTHLPSPLTGTSSSSSPSSKRIPLRAATGPHSEARILPNNAPQPHRKPRYAQKNAPEHQRKPRTPQNNVAGPQKKHRIPQCNVPEPQKKPRIPQKNVLEPLSDVPSPESEEQEESVCNARGHNRTKRASVSSSGALKAGGGLGSHQASSSGLGPGEAAAFPDHRDRDTPSSPDLSHGWSTTPSKPTVQRREREPKSSSRTSEPVTEQGENPQPPSLPRKAPSTSSHHSLFTELIGDTSILDDLLRPKPRAPRQSGSPKTPPSFVSSGPTSASPCRVGLATNSGAEKITQSLSLPSSHTPPTHLVTSPPRTSKGSRKDFWDILNEGNEESINRLTDLSEVERVCLNTNFKATKSGEEGRGSVGLWKANEKFLWKK</sequence>
<feature type="region of interest" description="Disordered" evidence="5">
    <location>
        <begin position="704"/>
        <end position="793"/>
    </location>
</feature>
<feature type="region of interest" description="Disordered" evidence="5">
    <location>
        <begin position="1250"/>
        <end position="1581"/>
    </location>
</feature>
<keyword evidence="3" id="KW-0347">Helicase</keyword>
<name>A0A667XQU1_9TELE</name>
<feature type="domain" description="Helicase C-terminal" evidence="8">
    <location>
        <begin position="507"/>
        <end position="664"/>
    </location>
</feature>
<dbReference type="InterPro" id="IPR057931">
    <property type="entry name" value="RHH_ERCC6L2"/>
</dbReference>
<dbReference type="PANTHER" id="PTHR45629:SF7">
    <property type="entry name" value="DNA EXCISION REPAIR PROTEIN ERCC-6-RELATED"/>
    <property type="match status" value="1"/>
</dbReference>
<keyword evidence="4" id="KW-0539">Nucleus</keyword>
<evidence type="ECO:0000256" key="5">
    <source>
        <dbReference type="SAM" id="MobiDB-lite"/>
    </source>
</evidence>
<dbReference type="Gene3D" id="3.40.50.10810">
    <property type="entry name" value="Tandem AAA-ATPase domain"/>
    <property type="match status" value="1"/>
</dbReference>
<feature type="region of interest" description="Disordered" evidence="5">
    <location>
        <begin position="1014"/>
        <end position="1049"/>
    </location>
</feature>
<feature type="compositionally biased region" description="Polar residues" evidence="5">
    <location>
        <begin position="1462"/>
        <end position="1475"/>
    </location>
</feature>
<organism evidence="9 10">
    <name type="scientific">Myripristis murdjan</name>
    <name type="common">pinecone soldierfish</name>
    <dbReference type="NCBI Taxonomy" id="586833"/>
    <lineage>
        <taxon>Eukaryota</taxon>
        <taxon>Metazoa</taxon>
        <taxon>Chordata</taxon>
        <taxon>Craniata</taxon>
        <taxon>Vertebrata</taxon>
        <taxon>Euteleostomi</taxon>
        <taxon>Actinopterygii</taxon>
        <taxon>Neopterygii</taxon>
        <taxon>Teleostei</taxon>
        <taxon>Neoteleostei</taxon>
        <taxon>Acanthomorphata</taxon>
        <taxon>Holocentriformes</taxon>
        <taxon>Holocentridae</taxon>
        <taxon>Myripristis</taxon>
    </lineage>
</organism>
<dbReference type="RefSeq" id="XP_029916140.1">
    <property type="nucleotide sequence ID" value="XM_030060280.1"/>
</dbReference>
<dbReference type="CDD" id="cd18793">
    <property type="entry name" value="SF2_C_SNF"/>
    <property type="match status" value="1"/>
</dbReference>
<dbReference type="InterPro" id="IPR058052">
    <property type="entry name" value="DEXHc_ERCC6L2"/>
</dbReference>
<feature type="compositionally biased region" description="Polar residues" evidence="5">
    <location>
        <begin position="1434"/>
        <end position="1451"/>
    </location>
</feature>
<evidence type="ECO:0000259" key="8">
    <source>
        <dbReference type="PROSITE" id="PS51194"/>
    </source>
</evidence>
<dbReference type="SMART" id="SM00487">
    <property type="entry name" value="DEXDc"/>
    <property type="match status" value="1"/>
</dbReference>
<feature type="compositionally biased region" description="Polar residues" evidence="5">
    <location>
        <begin position="778"/>
        <end position="793"/>
    </location>
</feature>
<dbReference type="Pfam" id="PF14773">
    <property type="entry name" value="VIGSSK"/>
    <property type="match status" value="1"/>
</dbReference>
<dbReference type="InterPro" id="IPR000330">
    <property type="entry name" value="SNF2_N"/>
</dbReference>
<feature type="region of interest" description="Disordered" evidence="5">
    <location>
        <begin position="812"/>
        <end position="939"/>
    </location>
</feature>
<dbReference type="GO" id="GO:0004386">
    <property type="term" value="F:helicase activity"/>
    <property type="evidence" value="ECO:0007669"/>
    <property type="project" value="UniProtKB-KW"/>
</dbReference>
<feature type="compositionally biased region" description="Polar residues" evidence="5">
    <location>
        <begin position="992"/>
        <end position="1001"/>
    </location>
</feature>
<feature type="region of interest" description="Disordered" evidence="5">
    <location>
        <begin position="964"/>
        <end position="1001"/>
    </location>
</feature>
<accession>A0A667XQU1</accession>
<evidence type="ECO:0000256" key="2">
    <source>
        <dbReference type="ARBA" id="ARBA00022801"/>
    </source>
</evidence>
<dbReference type="CDD" id="cd18005">
    <property type="entry name" value="DEXHc_ERCC6L2"/>
    <property type="match status" value="1"/>
</dbReference>
<comment type="subcellular location">
    <subcellularLocation>
        <location evidence="1">Nucleus</location>
    </subcellularLocation>
</comment>
<dbReference type="InterPro" id="IPR001650">
    <property type="entry name" value="Helicase_C-like"/>
</dbReference>
<dbReference type="PROSITE" id="PS50304">
    <property type="entry name" value="TUDOR"/>
    <property type="match status" value="1"/>
</dbReference>
<feature type="compositionally biased region" description="Polar residues" evidence="5">
    <location>
        <begin position="866"/>
        <end position="884"/>
    </location>
</feature>
<evidence type="ECO:0000313" key="9">
    <source>
        <dbReference type="Ensembl" id="ENSMMDP00005011536.1"/>
    </source>
</evidence>
<dbReference type="InterPro" id="IPR038718">
    <property type="entry name" value="SNF2-like_sf"/>
</dbReference>
<dbReference type="Proteomes" id="UP000472263">
    <property type="component" value="Chromosome 9"/>
</dbReference>
<dbReference type="PANTHER" id="PTHR45629">
    <property type="entry name" value="SNF2/RAD54 FAMILY MEMBER"/>
    <property type="match status" value="1"/>
</dbReference>
<dbReference type="SUPFAM" id="SSF52540">
    <property type="entry name" value="P-loop containing nucleoside triphosphate hydrolases"/>
    <property type="match status" value="2"/>
</dbReference>
<feature type="domain" description="Helicase ATP-binding" evidence="7">
    <location>
        <begin position="131"/>
        <end position="315"/>
    </location>
</feature>
<proteinExistence type="predicted"/>
<dbReference type="GO" id="GO:0005524">
    <property type="term" value="F:ATP binding"/>
    <property type="evidence" value="ECO:0007669"/>
    <property type="project" value="InterPro"/>
</dbReference>
<evidence type="ECO:0000313" key="10">
    <source>
        <dbReference type="Proteomes" id="UP000472263"/>
    </source>
</evidence>
<protein>
    <submittedName>
        <fullName evidence="9">Excision repair cross-complementation group 6-like 2</fullName>
    </submittedName>
</protein>
<dbReference type="Gene3D" id="3.40.50.300">
    <property type="entry name" value="P-loop containing nucleotide triphosphate hydrolases"/>
    <property type="match status" value="1"/>
</dbReference>
<dbReference type="InParanoid" id="A0A667XQU1"/>
<feature type="compositionally biased region" description="Basic and acidic residues" evidence="5">
    <location>
        <begin position="711"/>
        <end position="724"/>
    </location>
</feature>
<dbReference type="InterPro" id="IPR049730">
    <property type="entry name" value="SNF2/RAD54-like_C"/>
</dbReference>
<dbReference type="PROSITE" id="PS51194">
    <property type="entry name" value="HELICASE_CTER"/>
    <property type="match status" value="1"/>
</dbReference>
<feature type="compositionally biased region" description="Low complexity" evidence="5">
    <location>
        <begin position="1555"/>
        <end position="1568"/>
    </location>
</feature>
<dbReference type="GO" id="GO:0016787">
    <property type="term" value="F:hydrolase activity"/>
    <property type="evidence" value="ECO:0007669"/>
    <property type="project" value="UniProtKB-KW"/>
</dbReference>
<dbReference type="InterPro" id="IPR014001">
    <property type="entry name" value="Helicase_ATP-bd"/>
</dbReference>
<reference evidence="9" key="3">
    <citation type="submission" date="2025-09" db="UniProtKB">
        <authorList>
            <consortium name="Ensembl"/>
        </authorList>
    </citation>
    <scope>IDENTIFICATION</scope>
</reference>
<reference evidence="9" key="1">
    <citation type="submission" date="2019-06" db="EMBL/GenBank/DDBJ databases">
        <authorList>
            <consortium name="Wellcome Sanger Institute Data Sharing"/>
        </authorList>
    </citation>
    <scope>NUCLEOTIDE SEQUENCE [LARGE SCALE GENOMIC DNA]</scope>
</reference>
<feature type="compositionally biased region" description="Basic and acidic residues" evidence="5">
    <location>
        <begin position="735"/>
        <end position="749"/>
    </location>
</feature>
<keyword evidence="2" id="KW-0378">Hydrolase</keyword>
<dbReference type="FunFam" id="3.40.50.10810:FF:000019">
    <property type="entry name" value="DNA excision repair protein ERCC-6-like 2 isoform X1"/>
    <property type="match status" value="1"/>
</dbReference>
<dbReference type="InterPro" id="IPR027417">
    <property type="entry name" value="P-loop_NTPase"/>
</dbReference>
<dbReference type="PROSITE" id="PS51192">
    <property type="entry name" value="HELICASE_ATP_BIND_1"/>
    <property type="match status" value="1"/>
</dbReference>
<evidence type="ECO:0000259" key="6">
    <source>
        <dbReference type="PROSITE" id="PS50304"/>
    </source>
</evidence>
<feature type="compositionally biased region" description="Low complexity" evidence="5">
    <location>
        <begin position="1265"/>
        <end position="1284"/>
    </location>
</feature>
<dbReference type="InterPro" id="IPR050496">
    <property type="entry name" value="SNF2_RAD54_helicase_repair"/>
</dbReference>
<dbReference type="GO" id="GO:0005634">
    <property type="term" value="C:nucleus"/>
    <property type="evidence" value="ECO:0007669"/>
    <property type="project" value="UniProtKB-SubCell"/>
</dbReference>
<feature type="compositionally biased region" description="Polar residues" evidence="5">
    <location>
        <begin position="1544"/>
        <end position="1554"/>
    </location>
</feature>
<gene>
    <name evidence="9" type="primary">ercc6l2</name>
</gene>
<evidence type="ECO:0000259" key="7">
    <source>
        <dbReference type="PROSITE" id="PS51192"/>
    </source>
</evidence>
<keyword evidence="10" id="KW-1185">Reference proteome</keyword>
<evidence type="ECO:0000256" key="3">
    <source>
        <dbReference type="ARBA" id="ARBA00022806"/>
    </source>
</evidence>
<dbReference type="Pfam" id="PF00176">
    <property type="entry name" value="SNF2-rel_dom"/>
    <property type="match status" value="1"/>
</dbReference>
<dbReference type="CTD" id="375748"/>
<reference evidence="9" key="2">
    <citation type="submission" date="2025-08" db="UniProtKB">
        <authorList>
            <consortium name="Ensembl"/>
        </authorList>
    </citation>
    <scope>IDENTIFICATION</scope>
</reference>
<dbReference type="InterPro" id="IPR029256">
    <property type="entry name" value="Heliccase-ass-bd"/>
</dbReference>
<dbReference type="GeneTree" id="ENSGT00940000161328"/>